<feature type="chain" id="PRO_5038692029" evidence="1">
    <location>
        <begin position="23"/>
        <end position="375"/>
    </location>
</feature>
<feature type="signal peptide" evidence="1">
    <location>
        <begin position="1"/>
        <end position="22"/>
    </location>
</feature>
<reference evidence="2" key="2">
    <citation type="submission" date="2020-11" db="EMBL/GenBank/DDBJ databases">
        <authorList>
            <person name="Cecchin M."/>
            <person name="Marcolungo L."/>
            <person name="Rossato M."/>
            <person name="Girolomoni L."/>
            <person name="Cosentino E."/>
            <person name="Cuine S."/>
            <person name="Li-Beisson Y."/>
            <person name="Delledonne M."/>
            <person name="Ballottari M."/>
        </authorList>
    </citation>
    <scope>NUCLEOTIDE SEQUENCE</scope>
    <source>
        <strain evidence="2">211/11P</strain>
        <tissue evidence="2">Whole cell</tissue>
    </source>
</reference>
<dbReference type="OrthoDB" id="10651144at2759"/>
<keyword evidence="1" id="KW-0732">Signal</keyword>
<protein>
    <submittedName>
        <fullName evidence="2">Uncharacterized protein</fullName>
    </submittedName>
</protein>
<proteinExistence type="predicted"/>
<sequence>MRCLAALSLSVLLLAGARLASATCTSSTYFIFPTARVNSDAGPVSYFIYRDPRGASGLAYCRLKGFAALGSARSSPLSSLGFGAAINLATEEQCNQPACQAYLGIECVPRGATACQPDAMGNVGVGNIGADNFGRGCVGNNNIGFNNYGNDNVGVGNHGSRNLGFALIGDDLRSTPLRTTEGTLVLEGSTARFEPVPPQPLCQMSGMPPTPECQVCPKCPPPKPSPPPQCVPPKPNPPSPKPRPPSPPLTCPPCLCNYPPLPPRPNPPRPPRPPPVPFPPPSPPQTLICDSICLVPNQDQTDCEPRMCSDPCQDCMEEDVFTWYCMDMDPSVLMTFDTQSECNEMIDLGECEDACFKCKFTARWGCRVATAVYYR</sequence>
<gene>
    <name evidence="2" type="ORF">D9Q98_000999</name>
</gene>
<evidence type="ECO:0000256" key="1">
    <source>
        <dbReference type="SAM" id="SignalP"/>
    </source>
</evidence>
<dbReference type="PRINTS" id="PR01217">
    <property type="entry name" value="PRICHEXTENSN"/>
</dbReference>
<dbReference type="Proteomes" id="UP001055712">
    <property type="component" value="Unassembled WGS sequence"/>
</dbReference>
<reference evidence="2" key="1">
    <citation type="journal article" date="2019" name="Plant J.">
        <title>Chlorella vulgaris genome assembly and annotation reveals the molecular basis for metabolic acclimation to high light conditions.</title>
        <authorList>
            <person name="Cecchin M."/>
            <person name="Marcolungo L."/>
            <person name="Rossato M."/>
            <person name="Girolomoni L."/>
            <person name="Cosentino E."/>
            <person name="Cuine S."/>
            <person name="Li-Beisson Y."/>
            <person name="Delledonne M."/>
            <person name="Ballottari M."/>
        </authorList>
    </citation>
    <scope>NUCLEOTIDE SEQUENCE</scope>
    <source>
        <strain evidence="2">211/11P</strain>
    </source>
</reference>
<name>A0A9D4TZD9_CHLVU</name>
<comment type="caution">
    <text evidence="2">The sequence shown here is derived from an EMBL/GenBank/DDBJ whole genome shotgun (WGS) entry which is preliminary data.</text>
</comment>
<organism evidence="2 3">
    <name type="scientific">Chlorella vulgaris</name>
    <name type="common">Green alga</name>
    <dbReference type="NCBI Taxonomy" id="3077"/>
    <lineage>
        <taxon>Eukaryota</taxon>
        <taxon>Viridiplantae</taxon>
        <taxon>Chlorophyta</taxon>
        <taxon>core chlorophytes</taxon>
        <taxon>Trebouxiophyceae</taxon>
        <taxon>Chlorellales</taxon>
        <taxon>Chlorellaceae</taxon>
        <taxon>Chlorella clade</taxon>
        <taxon>Chlorella</taxon>
    </lineage>
</organism>
<dbReference type="EMBL" id="SIDB01000001">
    <property type="protein sequence ID" value="KAI3438572.1"/>
    <property type="molecule type" value="Genomic_DNA"/>
</dbReference>
<evidence type="ECO:0000313" key="3">
    <source>
        <dbReference type="Proteomes" id="UP001055712"/>
    </source>
</evidence>
<keyword evidence="3" id="KW-1185">Reference proteome</keyword>
<dbReference type="AlphaFoldDB" id="A0A9D4TZD9"/>
<accession>A0A9D4TZD9</accession>
<evidence type="ECO:0000313" key="2">
    <source>
        <dbReference type="EMBL" id="KAI3438572.1"/>
    </source>
</evidence>